<evidence type="ECO:0000313" key="4">
    <source>
        <dbReference type="Proteomes" id="UP000626109"/>
    </source>
</evidence>
<sequence length="397" mass="41534">VNESQVMTASGPFSSKAITVRAPSFSALQRQTEEDAAARIAEIVAQAEASIARCMADSMSPTMPMANHNLGSHWALSEAPLDDNASSAASDAEAAAATVERAAVGSLRLSAAIAGDCMRLKRNVEDLKMRVTGLAEENIRLRAELAIRPRQSSPVFFLLGVVDPCCCCLCGSRKPDRRRAASVPPAVTSWAPLFARAREPVSVVSATACPSERRAVTPPAPPPRVGVVTAAMPTPPHPQRSLGTPRMASTAAPHGSSLLIPVPCTVQSRQLTPRGRMEEQSQSTSSGASIGRVRSAPALSRGPPLVPPLGPPLFAAQPPLGAPVLQWPVAAPPAMQMAAAAREPQTARTGRMLSASRVDSTAYHELSRSAADACTTSSTEQRERHGQLCTSPHGAPP</sequence>
<feature type="non-terminal residue" evidence="3">
    <location>
        <position position="397"/>
    </location>
</feature>
<evidence type="ECO:0000313" key="3">
    <source>
        <dbReference type="EMBL" id="CAE8693870.1"/>
    </source>
</evidence>
<reference evidence="3" key="1">
    <citation type="submission" date="2021-02" db="EMBL/GenBank/DDBJ databases">
        <authorList>
            <person name="Dougan E. K."/>
            <person name="Rhodes N."/>
            <person name="Thang M."/>
            <person name="Chan C."/>
        </authorList>
    </citation>
    <scope>NUCLEOTIDE SEQUENCE</scope>
</reference>
<organism evidence="3 4">
    <name type="scientific">Polarella glacialis</name>
    <name type="common">Dinoflagellate</name>
    <dbReference type="NCBI Taxonomy" id="89957"/>
    <lineage>
        <taxon>Eukaryota</taxon>
        <taxon>Sar</taxon>
        <taxon>Alveolata</taxon>
        <taxon>Dinophyceae</taxon>
        <taxon>Suessiales</taxon>
        <taxon>Suessiaceae</taxon>
        <taxon>Polarella</taxon>
    </lineage>
</organism>
<feature type="non-terminal residue" evidence="3">
    <location>
        <position position="1"/>
    </location>
</feature>
<feature type="coiled-coil region" evidence="1">
    <location>
        <begin position="117"/>
        <end position="144"/>
    </location>
</feature>
<dbReference type="AlphaFoldDB" id="A0A813K0I4"/>
<name>A0A813K0I4_POLGL</name>
<accession>A0A813K0I4</accession>
<gene>
    <name evidence="3" type="ORF">PGLA2088_LOCUS28571</name>
</gene>
<feature type="region of interest" description="Disordered" evidence="2">
    <location>
        <begin position="358"/>
        <end position="397"/>
    </location>
</feature>
<dbReference type="Proteomes" id="UP000626109">
    <property type="component" value="Unassembled WGS sequence"/>
</dbReference>
<evidence type="ECO:0000256" key="2">
    <source>
        <dbReference type="SAM" id="MobiDB-lite"/>
    </source>
</evidence>
<dbReference type="EMBL" id="CAJNNW010027937">
    <property type="protein sequence ID" value="CAE8693870.1"/>
    <property type="molecule type" value="Genomic_DNA"/>
</dbReference>
<comment type="caution">
    <text evidence="3">The sequence shown here is derived from an EMBL/GenBank/DDBJ whole genome shotgun (WGS) entry which is preliminary data.</text>
</comment>
<keyword evidence="1" id="KW-0175">Coiled coil</keyword>
<proteinExistence type="predicted"/>
<evidence type="ECO:0000256" key="1">
    <source>
        <dbReference type="SAM" id="Coils"/>
    </source>
</evidence>
<protein>
    <submittedName>
        <fullName evidence="3">Uncharacterized protein</fullName>
    </submittedName>
</protein>
<feature type="region of interest" description="Disordered" evidence="2">
    <location>
        <begin position="211"/>
        <end position="304"/>
    </location>
</feature>